<dbReference type="Gene3D" id="3.30.70.330">
    <property type="match status" value="1"/>
</dbReference>
<name>A0AAN9KSM8_CANGL</name>
<keyword evidence="1" id="KW-0677">Repeat</keyword>
<dbReference type="Pfam" id="PF00076">
    <property type="entry name" value="RRM_1"/>
    <property type="match status" value="1"/>
</dbReference>
<evidence type="ECO:0000313" key="5">
    <source>
        <dbReference type="EMBL" id="KAK7321622.1"/>
    </source>
</evidence>
<dbReference type="PROSITE" id="PS50102">
    <property type="entry name" value="RRM"/>
    <property type="match status" value="1"/>
</dbReference>
<dbReference type="PANTHER" id="PTHR48032:SF6">
    <property type="entry name" value="RNA-BINDING (RRM_RBD_RNP MOTIFS) FAMILY PROTEIN"/>
    <property type="match status" value="1"/>
</dbReference>
<dbReference type="SUPFAM" id="SSF54928">
    <property type="entry name" value="RNA-binding domain, RBD"/>
    <property type="match status" value="1"/>
</dbReference>
<dbReference type="InterPro" id="IPR000504">
    <property type="entry name" value="RRM_dom"/>
</dbReference>
<evidence type="ECO:0000256" key="2">
    <source>
        <dbReference type="ARBA" id="ARBA00022884"/>
    </source>
</evidence>
<keyword evidence="6" id="KW-1185">Reference proteome</keyword>
<evidence type="ECO:0000256" key="3">
    <source>
        <dbReference type="PROSITE-ProRule" id="PRU00176"/>
    </source>
</evidence>
<evidence type="ECO:0000259" key="4">
    <source>
        <dbReference type="PROSITE" id="PS50102"/>
    </source>
</evidence>
<dbReference type="InterPro" id="IPR012677">
    <property type="entry name" value="Nucleotide-bd_a/b_plait_sf"/>
</dbReference>
<protein>
    <recommendedName>
        <fullName evidence="4">RRM domain-containing protein</fullName>
    </recommendedName>
</protein>
<organism evidence="5 6">
    <name type="scientific">Canavalia gladiata</name>
    <name type="common">Sword bean</name>
    <name type="synonym">Dolichos gladiatus</name>
    <dbReference type="NCBI Taxonomy" id="3824"/>
    <lineage>
        <taxon>Eukaryota</taxon>
        <taxon>Viridiplantae</taxon>
        <taxon>Streptophyta</taxon>
        <taxon>Embryophyta</taxon>
        <taxon>Tracheophyta</taxon>
        <taxon>Spermatophyta</taxon>
        <taxon>Magnoliopsida</taxon>
        <taxon>eudicotyledons</taxon>
        <taxon>Gunneridae</taxon>
        <taxon>Pentapetalae</taxon>
        <taxon>rosids</taxon>
        <taxon>fabids</taxon>
        <taxon>Fabales</taxon>
        <taxon>Fabaceae</taxon>
        <taxon>Papilionoideae</taxon>
        <taxon>50 kb inversion clade</taxon>
        <taxon>NPAAA clade</taxon>
        <taxon>indigoferoid/millettioid clade</taxon>
        <taxon>Phaseoleae</taxon>
        <taxon>Canavalia</taxon>
    </lineage>
</organism>
<evidence type="ECO:0000256" key="1">
    <source>
        <dbReference type="ARBA" id="ARBA00022737"/>
    </source>
</evidence>
<dbReference type="SMART" id="SM00360">
    <property type="entry name" value="RRM"/>
    <property type="match status" value="1"/>
</dbReference>
<dbReference type="CDD" id="cd12330">
    <property type="entry name" value="RRM2_Hrp1p"/>
    <property type="match status" value="1"/>
</dbReference>
<evidence type="ECO:0000313" key="6">
    <source>
        <dbReference type="Proteomes" id="UP001367508"/>
    </source>
</evidence>
<sequence length="243" mass="27662">MSGGDNVMEDTHVVYVVPEERKSVVMEGLSCNEWEKQSQQYQLKRKLMANSSEILRRKKIFVGGLPNRISEAEFKSYFARFGTIIDVVVMQDSNTGRPRGFGFITFDSEKSVEDVLVKTFYDLNGKLVEVKRVVPKEENNRVCSSGCDNGKRASPKNFLHNGVKINVPPLGAFAPLSWFYNNDLYAYPPNPFCFPHFGVNTNIPYDPYCNIWYMPMMPIAQPFHQLYPYCGPNYAYVGGYAGL</sequence>
<proteinExistence type="predicted"/>
<dbReference type="GO" id="GO:0003729">
    <property type="term" value="F:mRNA binding"/>
    <property type="evidence" value="ECO:0007669"/>
    <property type="project" value="TreeGrafter"/>
</dbReference>
<dbReference type="AlphaFoldDB" id="A0AAN9KSM8"/>
<dbReference type="GO" id="GO:0006417">
    <property type="term" value="P:regulation of translation"/>
    <property type="evidence" value="ECO:0007669"/>
    <property type="project" value="TreeGrafter"/>
</dbReference>
<gene>
    <name evidence="5" type="ORF">VNO77_32444</name>
</gene>
<feature type="domain" description="RRM" evidence="4">
    <location>
        <begin position="58"/>
        <end position="140"/>
    </location>
</feature>
<dbReference type="Proteomes" id="UP001367508">
    <property type="component" value="Unassembled WGS sequence"/>
</dbReference>
<dbReference type="EMBL" id="JAYMYQ010000007">
    <property type="protein sequence ID" value="KAK7321622.1"/>
    <property type="molecule type" value="Genomic_DNA"/>
</dbReference>
<reference evidence="5 6" key="1">
    <citation type="submission" date="2024-01" db="EMBL/GenBank/DDBJ databases">
        <title>The genomes of 5 underutilized Papilionoideae crops provide insights into root nodulation and disease resistanc.</title>
        <authorList>
            <person name="Jiang F."/>
        </authorList>
    </citation>
    <scope>NUCLEOTIDE SEQUENCE [LARGE SCALE GENOMIC DNA]</scope>
    <source>
        <strain evidence="5">LVBAO_FW01</strain>
        <tissue evidence="5">Leaves</tissue>
    </source>
</reference>
<dbReference type="PANTHER" id="PTHR48032">
    <property type="entry name" value="RNA-BINDING PROTEIN MUSASHI HOMOLOG RBP6"/>
    <property type="match status" value="1"/>
</dbReference>
<accession>A0AAN9KSM8</accession>
<comment type="caution">
    <text evidence="5">The sequence shown here is derived from an EMBL/GenBank/DDBJ whole genome shotgun (WGS) entry which is preliminary data.</text>
</comment>
<keyword evidence="2 3" id="KW-0694">RNA-binding</keyword>
<dbReference type="InterPro" id="IPR035979">
    <property type="entry name" value="RBD_domain_sf"/>
</dbReference>